<organism evidence="2 3">
    <name type="scientific">Streptomyces axinellae</name>
    <dbReference type="NCBI Taxonomy" id="552788"/>
    <lineage>
        <taxon>Bacteria</taxon>
        <taxon>Bacillati</taxon>
        <taxon>Actinomycetota</taxon>
        <taxon>Actinomycetes</taxon>
        <taxon>Kitasatosporales</taxon>
        <taxon>Streptomycetaceae</taxon>
        <taxon>Streptomyces</taxon>
    </lineage>
</organism>
<reference evidence="3" key="1">
    <citation type="journal article" date="2019" name="Int. J. Syst. Evol. Microbiol.">
        <title>The Global Catalogue of Microorganisms (GCM) 10K type strain sequencing project: providing services to taxonomists for standard genome sequencing and annotation.</title>
        <authorList>
            <consortium name="The Broad Institute Genomics Platform"/>
            <consortium name="The Broad Institute Genome Sequencing Center for Infectious Disease"/>
            <person name="Wu L."/>
            <person name="Ma J."/>
        </authorList>
    </citation>
    <scope>NUCLEOTIDE SEQUENCE [LARGE SCALE GENOMIC DNA]</scope>
    <source>
        <strain evidence="3">JCM 16373</strain>
    </source>
</reference>
<protein>
    <submittedName>
        <fullName evidence="2">Uncharacterized protein</fullName>
    </submittedName>
</protein>
<sequence>MSKPPHLRRASGTARGGSIVDKDRRAESAQAHRRADLLERMRRRTGAPAEEDGRSR</sequence>
<dbReference type="EMBL" id="BAAARJ010000003">
    <property type="protein sequence ID" value="GAA2598536.1"/>
    <property type="molecule type" value="Genomic_DNA"/>
</dbReference>
<feature type="region of interest" description="Disordered" evidence="1">
    <location>
        <begin position="1"/>
        <end position="56"/>
    </location>
</feature>
<accession>A0ABN3PVN8</accession>
<name>A0ABN3PVN8_9ACTN</name>
<evidence type="ECO:0000313" key="3">
    <source>
        <dbReference type="Proteomes" id="UP001501447"/>
    </source>
</evidence>
<proteinExistence type="predicted"/>
<dbReference type="Proteomes" id="UP001501447">
    <property type="component" value="Unassembled WGS sequence"/>
</dbReference>
<keyword evidence="3" id="KW-1185">Reference proteome</keyword>
<gene>
    <name evidence="2" type="ORF">GCM10009863_09890</name>
</gene>
<evidence type="ECO:0000313" key="2">
    <source>
        <dbReference type="EMBL" id="GAA2598536.1"/>
    </source>
</evidence>
<evidence type="ECO:0000256" key="1">
    <source>
        <dbReference type="SAM" id="MobiDB-lite"/>
    </source>
</evidence>
<comment type="caution">
    <text evidence="2">The sequence shown here is derived from an EMBL/GenBank/DDBJ whole genome shotgun (WGS) entry which is preliminary data.</text>
</comment>
<dbReference type="RefSeq" id="WP_344562548.1">
    <property type="nucleotide sequence ID" value="NZ_BAAARJ010000003.1"/>
</dbReference>